<dbReference type="Proteomes" id="UP001175271">
    <property type="component" value="Unassembled WGS sequence"/>
</dbReference>
<keyword evidence="1" id="KW-0472">Membrane</keyword>
<evidence type="ECO:0000256" key="1">
    <source>
        <dbReference type="SAM" id="Phobius"/>
    </source>
</evidence>
<sequence>MAFLCLFCLLTAIHLAPAAPIASPPASSCRRPDLNLFIKADPRPFEFPSSDLYKADATFMAISIVMLVIFLVAFLAILTSLGLACAYRLNIFLKGRDWRRRHLRSHIVYPLEGPFCISQHSARSHKENWRQNLNHSFLFISHRLCRLAPFRRLVVMRTLSCLLLIMFITSTSGYDDAKAEVLKWTMWLGFVVGSMLVVLCPLVTLICCVYFFLIKPARERDERTRRQNLEIGAPYTAVTSYSNPDYPKEAITYM</sequence>
<feature type="chain" id="PRO_5041420762" evidence="2">
    <location>
        <begin position="19"/>
        <end position="254"/>
    </location>
</feature>
<keyword evidence="1" id="KW-0812">Transmembrane</keyword>
<gene>
    <name evidence="3" type="ORF">QR680_005770</name>
</gene>
<keyword evidence="4" id="KW-1185">Reference proteome</keyword>
<organism evidence="3 4">
    <name type="scientific">Steinernema hermaphroditum</name>
    <dbReference type="NCBI Taxonomy" id="289476"/>
    <lineage>
        <taxon>Eukaryota</taxon>
        <taxon>Metazoa</taxon>
        <taxon>Ecdysozoa</taxon>
        <taxon>Nematoda</taxon>
        <taxon>Chromadorea</taxon>
        <taxon>Rhabditida</taxon>
        <taxon>Tylenchina</taxon>
        <taxon>Panagrolaimomorpha</taxon>
        <taxon>Strongyloidoidea</taxon>
        <taxon>Steinernematidae</taxon>
        <taxon>Steinernema</taxon>
    </lineage>
</organism>
<comment type="caution">
    <text evidence="3">The sequence shown here is derived from an EMBL/GenBank/DDBJ whole genome shotgun (WGS) entry which is preliminary data.</text>
</comment>
<evidence type="ECO:0000256" key="2">
    <source>
        <dbReference type="SAM" id="SignalP"/>
    </source>
</evidence>
<evidence type="ECO:0000313" key="3">
    <source>
        <dbReference type="EMBL" id="KAK0411662.1"/>
    </source>
</evidence>
<proteinExistence type="predicted"/>
<feature type="transmembrane region" description="Helical" evidence="1">
    <location>
        <begin position="186"/>
        <end position="213"/>
    </location>
</feature>
<name>A0AA39LVZ8_9BILA</name>
<accession>A0AA39LVZ8</accession>
<protein>
    <submittedName>
        <fullName evidence="3">Uncharacterized protein</fullName>
    </submittedName>
</protein>
<evidence type="ECO:0000313" key="4">
    <source>
        <dbReference type="Proteomes" id="UP001175271"/>
    </source>
</evidence>
<keyword evidence="2" id="KW-0732">Signal</keyword>
<feature type="signal peptide" evidence="2">
    <location>
        <begin position="1"/>
        <end position="18"/>
    </location>
</feature>
<reference evidence="3" key="1">
    <citation type="submission" date="2023-06" db="EMBL/GenBank/DDBJ databases">
        <title>Genomic analysis of the entomopathogenic nematode Steinernema hermaphroditum.</title>
        <authorList>
            <person name="Schwarz E.M."/>
            <person name="Heppert J.K."/>
            <person name="Baniya A."/>
            <person name="Schwartz H.T."/>
            <person name="Tan C.-H."/>
            <person name="Antoshechkin I."/>
            <person name="Sternberg P.W."/>
            <person name="Goodrich-Blair H."/>
            <person name="Dillman A.R."/>
        </authorList>
    </citation>
    <scope>NUCLEOTIDE SEQUENCE</scope>
    <source>
        <strain evidence="3">PS9179</strain>
        <tissue evidence="3">Whole animal</tissue>
    </source>
</reference>
<dbReference type="AlphaFoldDB" id="A0AA39LVZ8"/>
<keyword evidence="1" id="KW-1133">Transmembrane helix</keyword>
<feature type="transmembrane region" description="Helical" evidence="1">
    <location>
        <begin position="153"/>
        <end position="174"/>
    </location>
</feature>
<dbReference type="EMBL" id="JAUCMV010000003">
    <property type="protein sequence ID" value="KAK0411662.1"/>
    <property type="molecule type" value="Genomic_DNA"/>
</dbReference>
<feature type="transmembrane region" description="Helical" evidence="1">
    <location>
        <begin position="58"/>
        <end position="91"/>
    </location>
</feature>